<dbReference type="InterPro" id="IPR036047">
    <property type="entry name" value="F-box-like_dom_sf"/>
</dbReference>
<evidence type="ECO:0008006" key="4">
    <source>
        <dbReference type="Google" id="ProtNLM"/>
    </source>
</evidence>
<feature type="region of interest" description="Disordered" evidence="1">
    <location>
        <begin position="150"/>
        <end position="195"/>
    </location>
</feature>
<accession>A0AAD5KHJ5</accession>
<comment type="caution">
    <text evidence="2">The sequence shown here is derived from an EMBL/GenBank/DDBJ whole genome shotgun (WGS) entry which is preliminary data.</text>
</comment>
<name>A0AAD5KHJ5_9FUNG</name>
<proteinExistence type="predicted"/>
<feature type="region of interest" description="Disordered" evidence="1">
    <location>
        <begin position="207"/>
        <end position="231"/>
    </location>
</feature>
<feature type="compositionally biased region" description="Polar residues" evidence="1">
    <location>
        <begin position="171"/>
        <end position="195"/>
    </location>
</feature>
<reference evidence="2" key="2">
    <citation type="submission" date="2023-02" db="EMBL/GenBank/DDBJ databases">
        <authorList>
            <consortium name="DOE Joint Genome Institute"/>
            <person name="Mondo S.J."/>
            <person name="Chang Y."/>
            <person name="Wang Y."/>
            <person name="Ahrendt S."/>
            <person name="Andreopoulos W."/>
            <person name="Barry K."/>
            <person name="Beard J."/>
            <person name="Benny G.L."/>
            <person name="Blankenship S."/>
            <person name="Bonito G."/>
            <person name="Cuomo C."/>
            <person name="Desiro A."/>
            <person name="Gervers K.A."/>
            <person name="Hundley H."/>
            <person name="Kuo A."/>
            <person name="LaButti K."/>
            <person name="Lang B.F."/>
            <person name="Lipzen A."/>
            <person name="O'Donnell K."/>
            <person name="Pangilinan J."/>
            <person name="Reynolds N."/>
            <person name="Sandor L."/>
            <person name="Smith M.W."/>
            <person name="Tsang A."/>
            <person name="Grigoriev I.V."/>
            <person name="Stajich J.E."/>
            <person name="Spatafora J.W."/>
        </authorList>
    </citation>
    <scope>NUCLEOTIDE SEQUENCE</scope>
    <source>
        <strain evidence="2">RSA 2281</strain>
    </source>
</reference>
<protein>
    <recommendedName>
        <fullName evidence="4">F-box domain-containing protein</fullName>
    </recommendedName>
</protein>
<reference evidence="2" key="1">
    <citation type="journal article" date="2022" name="IScience">
        <title>Evolution of zygomycete secretomes and the origins of terrestrial fungal ecologies.</title>
        <authorList>
            <person name="Chang Y."/>
            <person name="Wang Y."/>
            <person name="Mondo S."/>
            <person name="Ahrendt S."/>
            <person name="Andreopoulos W."/>
            <person name="Barry K."/>
            <person name="Beard J."/>
            <person name="Benny G.L."/>
            <person name="Blankenship S."/>
            <person name="Bonito G."/>
            <person name="Cuomo C."/>
            <person name="Desiro A."/>
            <person name="Gervers K.A."/>
            <person name="Hundley H."/>
            <person name="Kuo A."/>
            <person name="LaButti K."/>
            <person name="Lang B.F."/>
            <person name="Lipzen A."/>
            <person name="O'Donnell K."/>
            <person name="Pangilinan J."/>
            <person name="Reynolds N."/>
            <person name="Sandor L."/>
            <person name="Smith M.E."/>
            <person name="Tsang A."/>
            <person name="Grigoriev I.V."/>
            <person name="Stajich J.E."/>
            <person name="Spatafora J.W."/>
        </authorList>
    </citation>
    <scope>NUCLEOTIDE SEQUENCE</scope>
    <source>
        <strain evidence="2">RSA 2281</strain>
    </source>
</reference>
<sequence>MTSTTVANMMTTAATATTKQPIIIEKLLPDELITHILMYLHSDLKTLCTMAEISLRLRRVAMQVIRLYFLPNIRLSTFIDQEGRRKSTMQYVFDSLDDTTLEIQFKPMSISPQRYRNDNYAASPTLHRLSMSDANNYSASALSWPLYTFTTTDPNEEGENTTSDDDKNNSRRQPSWHTLDSITSNTLPSSPTNMSEFMNNKMIETTTGKRKQLQITKPGIFSSSTSSNGNSGSSLWQLEYRVSTDHHSASMSAVTVFDNQNVNEGGNERFVTPLYVKTHLSMFSKAQSSGKIYKRLSLNGKENNSNSKSILQWFKKRS</sequence>
<evidence type="ECO:0000256" key="1">
    <source>
        <dbReference type="SAM" id="MobiDB-lite"/>
    </source>
</evidence>
<organism evidence="2 3">
    <name type="scientific">Phascolomyces articulosus</name>
    <dbReference type="NCBI Taxonomy" id="60185"/>
    <lineage>
        <taxon>Eukaryota</taxon>
        <taxon>Fungi</taxon>
        <taxon>Fungi incertae sedis</taxon>
        <taxon>Mucoromycota</taxon>
        <taxon>Mucoromycotina</taxon>
        <taxon>Mucoromycetes</taxon>
        <taxon>Mucorales</taxon>
        <taxon>Lichtheimiaceae</taxon>
        <taxon>Phascolomyces</taxon>
    </lineage>
</organism>
<feature type="compositionally biased region" description="Acidic residues" evidence="1">
    <location>
        <begin position="154"/>
        <end position="163"/>
    </location>
</feature>
<dbReference type="EMBL" id="JAIXMP010000007">
    <property type="protein sequence ID" value="KAI9270756.1"/>
    <property type="molecule type" value="Genomic_DNA"/>
</dbReference>
<evidence type="ECO:0000313" key="2">
    <source>
        <dbReference type="EMBL" id="KAI9270756.1"/>
    </source>
</evidence>
<dbReference type="Proteomes" id="UP001209540">
    <property type="component" value="Unassembled WGS sequence"/>
</dbReference>
<keyword evidence="3" id="KW-1185">Reference proteome</keyword>
<dbReference type="AlphaFoldDB" id="A0AAD5KHJ5"/>
<dbReference type="SUPFAM" id="SSF81383">
    <property type="entry name" value="F-box domain"/>
    <property type="match status" value="1"/>
</dbReference>
<gene>
    <name evidence="2" type="ORF">BDA99DRAFT_502617</name>
</gene>
<dbReference type="CDD" id="cd09917">
    <property type="entry name" value="F-box_SF"/>
    <property type="match status" value="1"/>
</dbReference>
<feature type="compositionally biased region" description="Low complexity" evidence="1">
    <location>
        <begin position="222"/>
        <end position="231"/>
    </location>
</feature>
<evidence type="ECO:0000313" key="3">
    <source>
        <dbReference type="Proteomes" id="UP001209540"/>
    </source>
</evidence>